<evidence type="ECO:0000256" key="2">
    <source>
        <dbReference type="ARBA" id="ARBA00011177"/>
    </source>
</evidence>
<name>A0A067JY52_JATCU</name>
<feature type="region of interest" description="Disordered" evidence="8">
    <location>
        <begin position="320"/>
        <end position="362"/>
    </location>
</feature>
<evidence type="ECO:0000313" key="11">
    <source>
        <dbReference type="EMBL" id="KDP27698.1"/>
    </source>
</evidence>
<feature type="region of interest" description="Disordered" evidence="8">
    <location>
        <begin position="68"/>
        <end position="92"/>
    </location>
</feature>
<feature type="compositionally biased region" description="Polar residues" evidence="8">
    <location>
        <begin position="189"/>
        <end position="200"/>
    </location>
</feature>
<dbReference type="OrthoDB" id="5590282at2759"/>
<dbReference type="InterPro" id="IPR006671">
    <property type="entry name" value="Cyclin_N"/>
</dbReference>
<keyword evidence="3" id="KW-0132">Cell division</keyword>
<evidence type="ECO:0000256" key="3">
    <source>
        <dbReference type="ARBA" id="ARBA00022618"/>
    </source>
</evidence>
<keyword evidence="5" id="KW-0131">Cell cycle</keyword>
<dbReference type="STRING" id="180498.A0A067JY52"/>
<dbReference type="InterPro" id="IPR039361">
    <property type="entry name" value="Cyclin"/>
</dbReference>
<dbReference type="AlphaFoldDB" id="A0A067JY52"/>
<evidence type="ECO:0000313" key="12">
    <source>
        <dbReference type="Proteomes" id="UP000027138"/>
    </source>
</evidence>
<dbReference type="Pfam" id="PF02984">
    <property type="entry name" value="Cyclin_C"/>
    <property type="match status" value="1"/>
</dbReference>
<organism evidence="11 12">
    <name type="scientific">Jatropha curcas</name>
    <name type="common">Barbados nut</name>
    <dbReference type="NCBI Taxonomy" id="180498"/>
    <lineage>
        <taxon>Eukaryota</taxon>
        <taxon>Viridiplantae</taxon>
        <taxon>Streptophyta</taxon>
        <taxon>Embryophyta</taxon>
        <taxon>Tracheophyta</taxon>
        <taxon>Spermatophyta</taxon>
        <taxon>Magnoliopsida</taxon>
        <taxon>eudicotyledons</taxon>
        <taxon>Gunneridae</taxon>
        <taxon>Pentapetalae</taxon>
        <taxon>rosids</taxon>
        <taxon>fabids</taxon>
        <taxon>Malpighiales</taxon>
        <taxon>Euphorbiaceae</taxon>
        <taxon>Crotonoideae</taxon>
        <taxon>Jatropheae</taxon>
        <taxon>Jatropha</taxon>
    </lineage>
</organism>
<protein>
    <recommendedName>
        <fullName evidence="6">B-like cyclin</fullName>
    </recommendedName>
</protein>
<proteinExistence type="inferred from homology"/>
<dbReference type="SMART" id="SM00385">
    <property type="entry name" value="CYCLIN"/>
    <property type="match status" value="2"/>
</dbReference>
<dbReference type="Gene3D" id="1.10.472.10">
    <property type="entry name" value="Cyclin-like"/>
    <property type="match status" value="2"/>
</dbReference>
<dbReference type="SUPFAM" id="SSF47954">
    <property type="entry name" value="Cyclin-like"/>
    <property type="match status" value="2"/>
</dbReference>
<dbReference type="GO" id="GO:0051301">
    <property type="term" value="P:cell division"/>
    <property type="evidence" value="ECO:0007669"/>
    <property type="project" value="UniProtKB-KW"/>
</dbReference>
<comment type="similarity">
    <text evidence="1">Belongs to the cyclin family. Cyclin AB subfamily.</text>
</comment>
<dbReference type="InterPro" id="IPR013763">
    <property type="entry name" value="Cyclin-like_dom"/>
</dbReference>
<evidence type="ECO:0000256" key="8">
    <source>
        <dbReference type="SAM" id="MobiDB-lite"/>
    </source>
</evidence>
<accession>A0A067JY52</accession>
<dbReference type="SMART" id="SM01332">
    <property type="entry name" value="Cyclin_C"/>
    <property type="match status" value="1"/>
</dbReference>
<dbReference type="EMBL" id="KK914806">
    <property type="protein sequence ID" value="KDP27698.1"/>
    <property type="molecule type" value="Genomic_DNA"/>
</dbReference>
<feature type="compositionally biased region" description="Polar residues" evidence="8">
    <location>
        <begin position="330"/>
        <end position="340"/>
    </location>
</feature>
<dbReference type="Pfam" id="PF00134">
    <property type="entry name" value="Cyclin_N"/>
    <property type="match status" value="1"/>
</dbReference>
<feature type="domain" description="Cyclin-like" evidence="9">
    <location>
        <begin position="550"/>
        <end position="632"/>
    </location>
</feature>
<evidence type="ECO:0000259" key="10">
    <source>
        <dbReference type="SMART" id="SM01332"/>
    </source>
</evidence>
<evidence type="ECO:0000256" key="7">
    <source>
        <dbReference type="RuleBase" id="RU000383"/>
    </source>
</evidence>
<keyword evidence="12" id="KW-1185">Reference proteome</keyword>
<dbReference type="FunFam" id="1.10.472.10:FF:000091">
    <property type="entry name" value="putative cyclin-B3-1 isoform X3"/>
    <property type="match status" value="1"/>
</dbReference>
<feature type="compositionally biased region" description="Basic and acidic residues" evidence="8">
    <location>
        <begin position="220"/>
        <end position="229"/>
    </location>
</feature>
<dbReference type="Proteomes" id="UP000027138">
    <property type="component" value="Unassembled WGS sequence"/>
</dbReference>
<dbReference type="CDD" id="cd20507">
    <property type="entry name" value="CYCLIN_CCNB1-like_rpt1"/>
    <property type="match status" value="1"/>
</dbReference>
<dbReference type="InterPro" id="IPR004367">
    <property type="entry name" value="Cyclin_C-dom"/>
</dbReference>
<sequence length="668" mass="74896">MRSAAKYKTDQQGSKMVAATVKRKAQMGTNRVSEVGRNFKVYSDNEKVKLDATSMLLGPLNKGAHVATASDSKGLSKFAEKSKDKSVRSSNQDLNVRRKALADVTNAQSSSFSSNVMFDGSKPMIPVGSESRAVKFSSRKCTISMGRKNTSQRFSDIRATRKGVKNLSGPSDHKMTNMKNPGHAAAVDNQRSSRNSLVSTRKSRSMLVAANRGDTSNIKNNDEGSEKSKRNSGLSGKVKVSKDVVPQVSIRRSYLRRNRVSDGFLTRTGAPSDQTDVKTNGWSRKFIKPTLKTAISVSNAHRTSKSKCTSAVNKSISIAGVSSRKKEKSVTSSQSSQIPTIVSHEATQEPPSDSNNKSTTNKSDCVVWRKSDRRKSYTFSLMAGSKLLAEQSEVIKEERLPCIDDSCNQLEVAEYVDEIYQFYWVSETQDFSLANYKSIQTEITPQMRGVLVNWLIEVHLKFELMQETLYLLVKVLDQYLSQVQIKKNDMQLVGLTALLLASKYEDYWHPMIKDLLSISAESYTRKQMLVMEKHILKKLKFRLNTPTPYVFMLRFLKAAQSDVELKHLAFYLIELCLVEYEALKFKPSMLCAAAIYVARSTLQKAPAWTSLLAKHARYEVSQIRDCAEMILRFHKAASISHLKVTYGKYMKPEFSSVAALQPLDKLPF</sequence>
<feature type="region of interest" description="Disordered" evidence="8">
    <location>
        <begin position="163"/>
        <end position="240"/>
    </location>
</feature>
<dbReference type="FunFam" id="1.10.472.10:FF:000057">
    <property type="entry name" value="Cyclin N-terminal domain containing 2"/>
    <property type="match status" value="1"/>
</dbReference>
<evidence type="ECO:0000256" key="4">
    <source>
        <dbReference type="ARBA" id="ARBA00023127"/>
    </source>
</evidence>
<evidence type="ECO:0000256" key="1">
    <source>
        <dbReference type="ARBA" id="ARBA00006955"/>
    </source>
</evidence>
<feature type="compositionally biased region" description="Low complexity" evidence="8">
    <location>
        <begin position="350"/>
        <end position="362"/>
    </location>
</feature>
<dbReference type="KEGG" id="jcu:105643736"/>
<feature type="domain" description="Cyclin-like" evidence="9">
    <location>
        <begin position="453"/>
        <end position="537"/>
    </location>
</feature>
<evidence type="ECO:0000256" key="5">
    <source>
        <dbReference type="ARBA" id="ARBA00023306"/>
    </source>
</evidence>
<gene>
    <name evidence="11" type="ORF">JCGZ_19821</name>
</gene>
<dbReference type="InterPro" id="IPR036915">
    <property type="entry name" value="Cyclin-like_sf"/>
</dbReference>
<evidence type="ECO:0000259" key="9">
    <source>
        <dbReference type="SMART" id="SM00385"/>
    </source>
</evidence>
<feature type="compositionally biased region" description="Basic and acidic residues" evidence="8">
    <location>
        <begin position="78"/>
        <end position="87"/>
    </location>
</feature>
<dbReference type="PANTHER" id="PTHR10177">
    <property type="entry name" value="CYCLINS"/>
    <property type="match status" value="1"/>
</dbReference>
<reference evidence="11 12" key="1">
    <citation type="journal article" date="2014" name="PLoS ONE">
        <title>Global Analysis of Gene Expression Profiles in Physic Nut (Jatropha curcas L.) Seedlings Exposed to Salt Stress.</title>
        <authorList>
            <person name="Zhang L."/>
            <person name="Zhang C."/>
            <person name="Wu P."/>
            <person name="Chen Y."/>
            <person name="Li M."/>
            <person name="Jiang H."/>
            <person name="Wu G."/>
        </authorList>
    </citation>
    <scope>NUCLEOTIDE SEQUENCE [LARGE SCALE GENOMIC DNA]</scope>
    <source>
        <strain evidence="12">cv. GZQX0401</strain>
        <tissue evidence="11">Young leaves</tissue>
    </source>
</reference>
<keyword evidence="4 7" id="KW-0195">Cyclin</keyword>
<feature type="domain" description="Cyclin C-terminal" evidence="10">
    <location>
        <begin position="546"/>
        <end position="663"/>
    </location>
</feature>
<evidence type="ECO:0000256" key="6">
    <source>
        <dbReference type="ARBA" id="ARBA00032263"/>
    </source>
</evidence>
<comment type="subunit">
    <text evidence="2">Interacts with the CDC2 protein kinase to form a serine/threonine kinase holoenzyme complex also known as maturation promoting factor (MPF). The cyclin subunit imparts substrate specificity to the complex.</text>
</comment>